<keyword evidence="7" id="KW-0496">Mitochondrion</keyword>
<dbReference type="GeneID" id="112452214"/>
<keyword evidence="4 10" id="KW-0812">Transmembrane</keyword>
<feature type="region of interest" description="Disordered" evidence="9">
    <location>
        <begin position="89"/>
        <end position="115"/>
    </location>
</feature>
<dbReference type="Proteomes" id="UP000504618">
    <property type="component" value="Unplaced"/>
</dbReference>
<dbReference type="Pfam" id="PF14138">
    <property type="entry name" value="COX16"/>
    <property type="match status" value="1"/>
</dbReference>
<feature type="compositionally biased region" description="Basic and acidic residues" evidence="9">
    <location>
        <begin position="89"/>
        <end position="102"/>
    </location>
</feature>
<dbReference type="PANTHER" id="PTHR17130">
    <property type="entry name" value="MITOCHONDRIAL OUTER MEMBRANE PROTEIN 25"/>
    <property type="match status" value="1"/>
</dbReference>
<proteinExistence type="inferred from homology"/>
<evidence type="ECO:0000313" key="11">
    <source>
        <dbReference type="Proteomes" id="UP000504618"/>
    </source>
</evidence>
<evidence type="ECO:0000256" key="1">
    <source>
        <dbReference type="ARBA" id="ARBA00004434"/>
    </source>
</evidence>
<evidence type="ECO:0000256" key="3">
    <source>
        <dbReference type="ARBA" id="ARBA00021814"/>
    </source>
</evidence>
<dbReference type="PANTHER" id="PTHR17130:SF14">
    <property type="entry name" value="CYTOCHROME C OXIDASE ASSEMBLY PROTEIN COX16 HOMOLOG, MITOCHONDRIAL"/>
    <property type="match status" value="1"/>
</dbReference>
<evidence type="ECO:0000256" key="2">
    <source>
        <dbReference type="ARBA" id="ARBA00008370"/>
    </source>
</evidence>
<reference evidence="12" key="1">
    <citation type="submission" date="2025-08" db="UniProtKB">
        <authorList>
            <consortium name="RefSeq"/>
        </authorList>
    </citation>
    <scope>IDENTIFICATION</scope>
    <source>
        <tissue evidence="12">Whole body</tissue>
    </source>
</reference>
<name>A0A6J1PFQ2_9HYME</name>
<dbReference type="RefSeq" id="XP_024868090.1">
    <property type="nucleotide sequence ID" value="XM_025012322.1"/>
</dbReference>
<keyword evidence="6 10" id="KW-1133">Transmembrane helix</keyword>
<dbReference type="GO" id="GO:0033617">
    <property type="term" value="P:mitochondrial respiratory chain complex IV assembly"/>
    <property type="evidence" value="ECO:0007669"/>
    <property type="project" value="TreeGrafter"/>
</dbReference>
<evidence type="ECO:0000256" key="5">
    <source>
        <dbReference type="ARBA" id="ARBA00022792"/>
    </source>
</evidence>
<evidence type="ECO:0000256" key="9">
    <source>
        <dbReference type="SAM" id="MobiDB-lite"/>
    </source>
</evidence>
<keyword evidence="11" id="KW-1185">Reference proteome</keyword>
<evidence type="ECO:0000256" key="8">
    <source>
        <dbReference type="ARBA" id="ARBA00023136"/>
    </source>
</evidence>
<dbReference type="AlphaFoldDB" id="A0A6J1PFQ2"/>
<dbReference type="OrthoDB" id="5516033at2759"/>
<comment type="subcellular location">
    <subcellularLocation>
        <location evidence="1">Mitochondrion inner membrane</location>
        <topology evidence="1">Single-pass membrane protein</topology>
    </subcellularLocation>
</comment>
<sequence>MSFWNALEIWQYGIPFMIFVFGGSLGLREFTELRYRYKRTHEHKVRDELEKKGIQMKQPEEITLEKEYEKLEKMDLDNWKNVRISRPWEESENTRAQKDALIKKQSKQNSIHIIE</sequence>
<evidence type="ECO:0000256" key="7">
    <source>
        <dbReference type="ARBA" id="ARBA00023128"/>
    </source>
</evidence>
<keyword evidence="8 10" id="KW-0472">Membrane</keyword>
<keyword evidence="5" id="KW-0999">Mitochondrion inner membrane</keyword>
<evidence type="ECO:0000256" key="4">
    <source>
        <dbReference type="ARBA" id="ARBA00022692"/>
    </source>
</evidence>
<protein>
    <recommendedName>
        <fullName evidence="3">Cytochrome c oxidase assembly protein COX16 homolog, mitochondrial</fullName>
    </recommendedName>
</protein>
<feature type="transmembrane region" description="Helical" evidence="10">
    <location>
        <begin position="12"/>
        <end position="30"/>
    </location>
</feature>
<evidence type="ECO:0000313" key="12">
    <source>
        <dbReference type="RefSeq" id="XP_024868090.1"/>
    </source>
</evidence>
<comment type="similarity">
    <text evidence="2">Belongs to the COX16 family.</text>
</comment>
<gene>
    <name evidence="12" type="primary">LOC112452214</name>
</gene>
<evidence type="ECO:0000256" key="6">
    <source>
        <dbReference type="ARBA" id="ARBA00022989"/>
    </source>
</evidence>
<dbReference type="InterPro" id="IPR020164">
    <property type="entry name" value="Cyt_c_Oxase_assmbl_COX16"/>
</dbReference>
<organism evidence="11 12">
    <name type="scientific">Temnothorax curvispinosus</name>
    <dbReference type="NCBI Taxonomy" id="300111"/>
    <lineage>
        <taxon>Eukaryota</taxon>
        <taxon>Metazoa</taxon>
        <taxon>Ecdysozoa</taxon>
        <taxon>Arthropoda</taxon>
        <taxon>Hexapoda</taxon>
        <taxon>Insecta</taxon>
        <taxon>Pterygota</taxon>
        <taxon>Neoptera</taxon>
        <taxon>Endopterygota</taxon>
        <taxon>Hymenoptera</taxon>
        <taxon>Apocrita</taxon>
        <taxon>Aculeata</taxon>
        <taxon>Formicoidea</taxon>
        <taxon>Formicidae</taxon>
        <taxon>Myrmicinae</taxon>
        <taxon>Temnothorax</taxon>
    </lineage>
</organism>
<dbReference type="GO" id="GO:0005743">
    <property type="term" value="C:mitochondrial inner membrane"/>
    <property type="evidence" value="ECO:0007669"/>
    <property type="project" value="UniProtKB-SubCell"/>
</dbReference>
<accession>A0A6J1PFQ2</accession>
<evidence type="ECO:0000256" key="10">
    <source>
        <dbReference type="SAM" id="Phobius"/>
    </source>
</evidence>